<sequence length="469" mass="54023">MLLCVAVAYALPIRSDRREEEKLQLIQQYLEKYYNFTYDDQQGLRWKDGSPMARKIREMQEFMGLEVTGDLDSKTLEEIQKPRCGNPDVGDFAFFGGNPKWEKKHLTYRILNYTQDMRQVDVDKAIEKAFQVWSQVTPLTFRRILEGNADIMVSFARRDHGDFNAFDGPGGTLAHAYAPSSSNIGGDAHFDEDENWTNGQQGSNLFIVAAHEFGHSLGLSHSKDSNALMFPVYRNPQLNQNVLSQDDIDGIQHLYGPSSNPSQGSTQDTSRQPIRPAHLPATCDPQLTFDAVTTFRGEMMFFKDKQFWRKHPQINDVEFNYISSFWSFLPSGVDAAYENTDKDEVVLFKGNQFWVVKGDARQPGYPKYIRRLGFPADVNKIDAVLFNANERRTYFFVTDKYWSYNEGSQTMERRPKRIRNDFPGIEGGIDAAFQYNGFFYFFRGANQYKFDPNARRVTQIVKANSWFSC</sequence>
<evidence type="ECO:0000313" key="1">
    <source>
        <dbReference type="EMBL" id="KAH8004380.1"/>
    </source>
</evidence>
<dbReference type="EMBL" id="CM037617">
    <property type="protein sequence ID" value="KAH8004380.1"/>
    <property type="molecule type" value="Genomic_DNA"/>
</dbReference>
<comment type="caution">
    <text evidence="1">The sequence shown here is derived from an EMBL/GenBank/DDBJ whole genome shotgun (WGS) entry which is preliminary data.</text>
</comment>
<name>A0ACB8FFR3_9SAUR</name>
<gene>
    <name evidence="1" type="ORF">K3G42_009729</name>
</gene>
<accession>A0ACB8FFR3</accession>
<reference evidence="1" key="1">
    <citation type="submission" date="2021-08" db="EMBL/GenBank/DDBJ databases">
        <title>The first chromosome-level gecko genome reveals the dynamic sex chromosomes of Neotropical dwarf geckos (Sphaerodactylidae: Sphaerodactylus).</title>
        <authorList>
            <person name="Pinto B.J."/>
            <person name="Keating S.E."/>
            <person name="Gamble T."/>
        </authorList>
    </citation>
    <scope>NUCLEOTIDE SEQUENCE</scope>
    <source>
        <strain evidence="1">TG3544</strain>
    </source>
</reference>
<organism evidence="1 2">
    <name type="scientific">Sphaerodactylus townsendi</name>
    <dbReference type="NCBI Taxonomy" id="933632"/>
    <lineage>
        <taxon>Eukaryota</taxon>
        <taxon>Metazoa</taxon>
        <taxon>Chordata</taxon>
        <taxon>Craniata</taxon>
        <taxon>Vertebrata</taxon>
        <taxon>Euteleostomi</taxon>
        <taxon>Lepidosauria</taxon>
        <taxon>Squamata</taxon>
        <taxon>Bifurcata</taxon>
        <taxon>Gekkota</taxon>
        <taxon>Sphaerodactylidae</taxon>
        <taxon>Sphaerodactylus</taxon>
    </lineage>
</organism>
<dbReference type="Proteomes" id="UP000827872">
    <property type="component" value="Linkage Group LG04"/>
</dbReference>
<proteinExistence type="predicted"/>
<keyword evidence="2" id="KW-1185">Reference proteome</keyword>
<evidence type="ECO:0000313" key="2">
    <source>
        <dbReference type="Proteomes" id="UP000827872"/>
    </source>
</evidence>
<protein>
    <submittedName>
        <fullName evidence="1">Uncharacterized protein</fullName>
    </submittedName>
</protein>